<feature type="transmembrane region" description="Helical" evidence="1">
    <location>
        <begin position="16"/>
        <end position="37"/>
    </location>
</feature>
<keyword evidence="1" id="KW-0472">Membrane</keyword>
<dbReference type="EMBL" id="JACEMT010000033">
    <property type="protein sequence ID" value="MBA4501295.1"/>
    <property type="molecule type" value="Genomic_DNA"/>
</dbReference>
<keyword evidence="4" id="KW-1185">Reference proteome</keyword>
<keyword evidence="1" id="KW-1133">Transmembrane helix</keyword>
<dbReference type="Proteomes" id="UP000538931">
    <property type="component" value="Unassembled WGS sequence"/>
</dbReference>
<evidence type="ECO:0000256" key="1">
    <source>
        <dbReference type="SAM" id="Phobius"/>
    </source>
</evidence>
<sequence length="155" mass="17200">MNVEFNALARCRKERGATLVVAMIMLVLISIIGFSAMQTTTMQERMTGSLKDKEISFQAAEAALRAQEKWIDDQVKMPSLDDVFAEYGKSGVTELQGVSADPQAKAEERSFVPDSLDVGHEIKTGVDVYRVEAQGVGQTDRAQTRLESFYGKRFN</sequence>
<dbReference type="InterPro" id="IPR025746">
    <property type="entry name" value="PilX_N_dom"/>
</dbReference>
<dbReference type="RefSeq" id="WP_181736988.1">
    <property type="nucleotide sequence ID" value="NZ_JACEMT010000033.1"/>
</dbReference>
<protein>
    <recommendedName>
        <fullName evidence="2">Type 4 fimbrial biogenesis protein PilX N-terminal domain-containing protein</fullName>
    </recommendedName>
</protein>
<proteinExistence type="predicted"/>
<reference evidence="3 4" key="1">
    <citation type="submission" date="2020-07" db="EMBL/GenBank/DDBJ databases">
        <title>Bacterium isolated from marien macroalgae.</title>
        <authorList>
            <person name="Zhu K."/>
            <person name="Lu D."/>
            <person name="Du Z."/>
        </authorList>
    </citation>
    <scope>NUCLEOTIDE SEQUENCE [LARGE SCALE GENOMIC DNA]</scope>
    <source>
        <strain evidence="3 4">3-1745</strain>
    </source>
</reference>
<gene>
    <name evidence="3" type="ORF">H1S06_02800</name>
</gene>
<comment type="caution">
    <text evidence="3">The sequence shown here is derived from an EMBL/GenBank/DDBJ whole genome shotgun (WGS) entry which is preliminary data.</text>
</comment>
<keyword evidence="1" id="KW-0812">Transmembrane</keyword>
<evidence type="ECO:0000313" key="3">
    <source>
        <dbReference type="EMBL" id="MBA4501295.1"/>
    </source>
</evidence>
<name>A0A7W1WW32_9GAMM</name>
<dbReference type="Pfam" id="PF14341">
    <property type="entry name" value="PilX_N"/>
    <property type="match status" value="1"/>
</dbReference>
<evidence type="ECO:0000259" key="2">
    <source>
        <dbReference type="Pfam" id="PF14341"/>
    </source>
</evidence>
<organism evidence="3 4">
    <name type="scientific">Marinobacterium marinum</name>
    <dbReference type="NCBI Taxonomy" id="2756129"/>
    <lineage>
        <taxon>Bacteria</taxon>
        <taxon>Pseudomonadati</taxon>
        <taxon>Pseudomonadota</taxon>
        <taxon>Gammaproteobacteria</taxon>
        <taxon>Oceanospirillales</taxon>
        <taxon>Oceanospirillaceae</taxon>
        <taxon>Marinobacterium</taxon>
    </lineage>
</organism>
<dbReference type="AlphaFoldDB" id="A0A7W1WW32"/>
<accession>A0A7W1WW32</accession>
<feature type="domain" description="Type 4 fimbrial biogenesis protein PilX N-terminal" evidence="2">
    <location>
        <begin position="15"/>
        <end position="65"/>
    </location>
</feature>
<evidence type="ECO:0000313" key="4">
    <source>
        <dbReference type="Proteomes" id="UP000538931"/>
    </source>
</evidence>